<keyword evidence="1" id="KW-0812">Transmembrane</keyword>
<evidence type="ECO:0000256" key="1">
    <source>
        <dbReference type="SAM" id="Phobius"/>
    </source>
</evidence>
<dbReference type="Proteomes" id="UP000038045">
    <property type="component" value="Unplaced"/>
</dbReference>
<dbReference type="AlphaFoldDB" id="A0A0N4ZUM2"/>
<keyword evidence="2" id="KW-1185">Reference proteome</keyword>
<evidence type="ECO:0000313" key="3">
    <source>
        <dbReference type="WBParaSite" id="PTRK_0001228500.1"/>
    </source>
</evidence>
<dbReference type="WBParaSite" id="PTRK_0001228500.1">
    <property type="protein sequence ID" value="PTRK_0001228500.1"/>
    <property type="gene ID" value="PTRK_0001228500"/>
</dbReference>
<feature type="transmembrane region" description="Helical" evidence="1">
    <location>
        <begin position="37"/>
        <end position="55"/>
    </location>
</feature>
<feature type="transmembrane region" description="Helical" evidence="1">
    <location>
        <begin position="154"/>
        <end position="172"/>
    </location>
</feature>
<keyword evidence="1" id="KW-0472">Membrane</keyword>
<feature type="transmembrane region" description="Helical" evidence="1">
    <location>
        <begin position="67"/>
        <end position="86"/>
    </location>
</feature>
<proteinExistence type="predicted"/>
<organism evidence="2 3">
    <name type="scientific">Parastrongyloides trichosuri</name>
    <name type="common">Possum-specific nematode worm</name>
    <dbReference type="NCBI Taxonomy" id="131310"/>
    <lineage>
        <taxon>Eukaryota</taxon>
        <taxon>Metazoa</taxon>
        <taxon>Ecdysozoa</taxon>
        <taxon>Nematoda</taxon>
        <taxon>Chromadorea</taxon>
        <taxon>Rhabditida</taxon>
        <taxon>Tylenchina</taxon>
        <taxon>Panagrolaimomorpha</taxon>
        <taxon>Strongyloidoidea</taxon>
        <taxon>Strongyloididae</taxon>
        <taxon>Parastrongyloides</taxon>
    </lineage>
</organism>
<accession>A0A0N4ZUM2</accession>
<reference evidence="3" key="1">
    <citation type="submission" date="2017-02" db="UniProtKB">
        <authorList>
            <consortium name="WormBaseParasite"/>
        </authorList>
    </citation>
    <scope>IDENTIFICATION</scope>
</reference>
<sequence length="193" mass="22251">MNCPTNIVINNNNSNGTNDQKTPYPHKKLLFTTKPESTVVVICILGFLFQSGVYYCFYNIEENGIKIAAVCSLLTWLVSVPFIIGYHEKFPNYKYTNLAYIVLQTLLISVVTIRLCQYTCYVTVHKTFNLAVKDPLKNMKPEYLLKGTPRYVPLYMYSFIAASCATLWLYIIRTAYNLYRRQNLATINPPNKK</sequence>
<evidence type="ECO:0000313" key="2">
    <source>
        <dbReference type="Proteomes" id="UP000038045"/>
    </source>
</evidence>
<feature type="transmembrane region" description="Helical" evidence="1">
    <location>
        <begin position="98"/>
        <end position="124"/>
    </location>
</feature>
<name>A0A0N4ZUM2_PARTI</name>
<protein>
    <submittedName>
        <fullName evidence="3">MARVEL domain-containing protein</fullName>
    </submittedName>
</protein>
<keyword evidence="1" id="KW-1133">Transmembrane helix</keyword>